<gene>
    <name evidence="1" type="ORF">AVDCRST_MAG58-4222</name>
</gene>
<evidence type="ECO:0000313" key="1">
    <source>
        <dbReference type="EMBL" id="CAA9471127.1"/>
    </source>
</evidence>
<name>A0A6J4RDN4_9ACTN</name>
<sequence>MIVEASALDFEEFLPKAEQVIKTVEWKAS</sequence>
<organism evidence="1">
    <name type="scientific">uncultured Rubrobacteraceae bacterium</name>
    <dbReference type="NCBI Taxonomy" id="349277"/>
    <lineage>
        <taxon>Bacteria</taxon>
        <taxon>Bacillati</taxon>
        <taxon>Actinomycetota</taxon>
        <taxon>Rubrobacteria</taxon>
        <taxon>Rubrobacterales</taxon>
        <taxon>Rubrobacteraceae</taxon>
        <taxon>environmental samples</taxon>
    </lineage>
</organism>
<proteinExistence type="predicted"/>
<protein>
    <submittedName>
        <fullName evidence="1">Uncharacterized protein</fullName>
    </submittedName>
</protein>
<dbReference type="AlphaFoldDB" id="A0A6J4RDN4"/>
<reference evidence="1" key="1">
    <citation type="submission" date="2020-02" db="EMBL/GenBank/DDBJ databases">
        <authorList>
            <person name="Meier V. D."/>
        </authorList>
    </citation>
    <scope>NUCLEOTIDE SEQUENCE</scope>
    <source>
        <strain evidence="1">AVDCRST_MAG58</strain>
    </source>
</reference>
<accession>A0A6J4RDN4</accession>
<dbReference type="EMBL" id="CADCVF010000081">
    <property type="protein sequence ID" value="CAA9471127.1"/>
    <property type="molecule type" value="Genomic_DNA"/>
</dbReference>